<evidence type="ECO:0000313" key="3">
    <source>
        <dbReference type="Proteomes" id="UP000095544"/>
    </source>
</evidence>
<evidence type="ECO:0000256" key="1">
    <source>
        <dbReference type="SAM" id="Phobius"/>
    </source>
</evidence>
<keyword evidence="1" id="KW-1133">Transmembrane helix</keyword>
<protein>
    <submittedName>
        <fullName evidence="2">Uncharacterized protein</fullName>
    </submittedName>
</protein>
<dbReference type="STRING" id="39482.ERS852491_04373"/>
<feature type="transmembrane region" description="Helical" evidence="1">
    <location>
        <begin position="63"/>
        <end position="82"/>
    </location>
</feature>
<dbReference type="Proteomes" id="UP000095544">
    <property type="component" value="Unassembled WGS sequence"/>
</dbReference>
<proteinExistence type="predicted"/>
<sequence length="167" mass="18814">MLFVIECIFACGIFSFMILPPLYKNPVNQIMSYPKEIRMRVESLPQYKGIIDKIEKRHLSIKIIFIFLIAIILAVVAYFSGAKTFTSAFIHVFILFLVVNIYDLLVLDIGLFCHSKKTRIPGTEDMDKEYRNPRHHIIGAGTGTIIGAVVALLSGGIIHVVSIYLLV</sequence>
<organism evidence="2 3">
    <name type="scientific">Faecalicatena contorta</name>
    <dbReference type="NCBI Taxonomy" id="39482"/>
    <lineage>
        <taxon>Bacteria</taxon>
        <taxon>Bacillati</taxon>
        <taxon>Bacillota</taxon>
        <taxon>Clostridia</taxon>
        <taxon>Lachnospirales</taxon>
        <taxon>Lachnospiraceae</taxon>
        <taxon>Faecalicatena</taxon>
    </lineage>
</organism>
<accession>A0A174KPT1</accession>
<name>A0A174KPT1_9FIRM</name>
<dbReference type="EMBL" id="CYZU01000060">
    <property type="protein sequence ID" value="CUP14002.1"/>
    <property type="molecule type" value="Genomic_DNA"/>
</dbReference>
<gene>
    <name evidence="2" type="ORF">ERS852491_04373</name>
</gene>
<dbReference type="RefSeq" id="WP_083487172.1">
    <property type="nucleotide sequence ID" value="NZ_CYZU01000060.1"/>
</dbReference>
<feature type="transmembrane region" description="Helical" evidence="1">
    <location>
        <begin position="88"/>
        <end position="113"/>
    </location>
</feature>
<feature type="transmembrane region" description="Helical" evidence="1">
    <location>
        <begin position="137"/>
        <end position="166"/>
    </location>
</feature>
<keyword evidence="1" id="KW-0812">Transmembrane</keyword>
<dbReference type="AlphaFoldDB" id="A0A174KPT1"/>
<reference evidence="2 3" key="1">
    <citation type="submission" date="2015-09" db="EMBL/GenBank/DDBJ databases">
        <authorList>
            <consortium name="Pathogen Informatics"/>
        </authorList>
    </citation>
    <scope>NUCLEOTIDE SEQUENCE [LARGE SCALE GENOMIC DNA]</scope>
    <source>
        <strain evidence="2 3">2789STDY5834876</strain>
    </source>
</reference>
<keyword evidence="1" id="KW-0472">Membrane</keyword>
<evidence type="ECO:0000313" key="2">
    <source>
        <dbReference type="EMBL" id="CUP14002.1"/>
    </source>
</evidence>